<organism evidence="2 3">
    <name type="scientific">Thauera phenolivorans</name>
    <dbReference type="NCBI Taxonomy" id="1792543"/>
    <lineage>
        <taxon>Bacteria</taxon>
        <taxon>Pseudomonadati</taxon>
        <taxon>Pseudomonadota</taxon>
        <taxon>Betaproteobacteria</taxon>
        <taxon>Rhodocyclales</taxon>
        <taxon>Zoogloeaceae</taxon>
        <taxon>Thauera</taxon>
    </lineage>
</organism>
<evidence type="ECO:0000256" key="1">
    <source>
        <dbReference type="SAM" id="SignalP"/>
    </source>
</evidence>
<dbReference type="Proteomes" id="UP000536534">
    <property type="component" value="Unassembled WGS sequence"/>
</dbReference>
<dbReference type="EMBL" id="JAAYYV010000248">
    <property type="protein sequence ID" value="NLF54634.1"/>
    <property type="molecule type" value="Genomic_DNA"/>
</dbReference>
<dbReference type="Gene3D" id="3.30.70.2970">
    <property type="entry name" value="Protein of unknown function (DUF541), domain 2"/>
    <property type="match status" value="1"/>
</dbReference>
<dbReference type="OrthoDB" id="7062395at2"/>
<gene>
    <name evidence="2" type="ORF">GX576_09635</name>
</gene>
<reference evidence="2 3" key="1">
    <citation type="journal article" date="2020" name="Biotechnol. Biofuels">
        <title>New insights from the biogas microbiome by comprehensive genome-resolved metagenomics of nearly 1600 species originating from multiple anaerobic digesters.</title>
        <authorList>
            <person name="Campanaro S."/>
            <person name="Treu L."/>
            <person name="Rodriguez-R L.M."/>
            <person name="Kovalovszki A."/>
            <person name="Ziels R.M."/>
            <person name="Maus I."/>
            <person name="Zhu X."/>
            <person name="Kougias P.G."/>
            <person name="Basile A."/>
            <person name="Luo G."/>
            <person name="Schluter A."/>
            <person name="Konstantinidis K.T."/>
            <person name="Angelidaki I."/>
        </authorList>
    </citation>
    <scope>NUCLEOTIDE SEQUENCE [LARGE SCALE GENOMIC DNA]</scope>
    <source>
        <strain evidence="2">AS06rmzACSIP_256</strain>
    </source>
</reference>
<dbReference type="PANTHER" id="PTHR34387:SF1">
    <property type="entry name" value="PERIPLASMIC IMMUNOGENIC PROTEIN"/>
    <property type="match status" value="1"/>
</dbReference>
<name>A0A7X7LWF6_9RHOO</name>
<dbReference type="AlphaFoldDB" id="A0A7X7LWF6"/>
<dbReference type="Pfam" id="PF04402">
    <property type="entry name" value="SIMPL"/>
    <property type="match status" value="1"/>
</dbReference>
<feature type="signal peptide" evidence="1">
    <location>
        <begin position="1"/>
        <end position="24"/>
    </location>
</feature>
<comment type="caution">
    <text evidence="2">The sequence shown here is derived from an EMBL/GenBank/DDBJ whole genome shotgun (WGS) entry which is preliminary data.</text>
</comment>
<sequence length="234" mass="24792">MKLPARLFASTLLASAVVALPAVAGDGFRSALPVVDLSAEASLPAANDLFVASLYLERDGRDPAALADEVNREIAAALATARERKSVKVQSDGTQTWPIHGKEDRRIEGWRMRSTIRLESRDAGAMSELVGVLQSRLAVGQIGMQPAPETRRAVADEAMVAAIRNFEARAGVIAGALGKRYRLRQLSMSEAGGVPVYARMRSAPAMMAEASPAPIEAGETLVNVSVSGSIELID</sequence>
<accession>A0A7X7LWF6</accession>
<dbReference type="GO" id="GO:0006974">
    <property type="term" value="P:DNA damage response"/>
    <property type="evidence" value="ECO:0007669"/>
    <property type="project" value="TreeGrafter"/>
</dbReference>
<dbReference type="RefSeq" id="WP_068807327.1">
    <property type="nucleotide sequence ID" value="NZ_MBFM01000003.1"/>
</dbReference>
<dbReference type="InterPro" id="IPR007497">
    <property type="entry name" value="SIMPL/DUF541"/>
</dbReference>
<keyword evidence="1" id="KW-0732">Signal</keyword>
<dbReference type="InterPro" id="IPR052022">
    <property type="entry name" value="26kDa_periplasmic_antigen"/>
</dbReference>
<dbReference type="PANTHER" id="PTHR34387">
    <property type="entry name" value="SLR1258 PROTEIN"/>
    <property type="match status" value="1"/>
</dbReference>
<protein>
    <submittedName>
        <fullName evidence="2">SIMPL domain-containing protein</fullName>
    </submittedName>
</protein>
<proteinExistence type="predicted"/>
<evidence type="ECO:0000313" key="2">
    <source>
        <dbReference type="EMBL" id="NLF54634.1"/>
    </source>
</evidence>
<evidence type="ECO:0000313" key="3">
    <source>
        <dbReference type="Proteomes" id="UP000536534"/>
    </source>
</evidence>
<feature type="chain" id="PRO_5031331599" evidence="1">
    <location>
        <begin position="25"/>
        <end position="234"/>
    </location>
</feature>
<dbReference type="Gene3D" id="3.30.110.170">
    <property type="entry name" value="Protein of unknown function (DUF541), domain 1"/>
    <property type="match status" value="1"/>
</dbReference>